<evidence type="ECO:0008006" key="5">
    <source>
        <dbReference type="Google" id="ProtNLM"/>
    </source>
</evidence>
<feature type="signal peptide" evidence="2">
    <location>
        <begin position="1"/>
        <end position="20"/>
    </location>
</feature>
<organism evidence="3 4">
    <name type="scientific">Steinernema carpocapsae</name>
    <name type="common">Entomopathogenic nematode</name>
    <dbReference type="NCBI Taxonomy" id="34508"/>
    <lineage>
        <taxon>Eukaryota</taxon>
        <taxon>Metazoa</taxon>
        <taxon>Ecdysozoa</taxon>
        <taxon>Nematoda</taxon>
        <taxon>Chromadorea</taxon>
        <taxon>Rhabditida</taxon>
        <taxon>Tylenchina</taxon>
        <taxon>Panagrolaimomorpha</taxon>
        <taxon>Strongyloidoidea</taxon>
        <taxon>Steinernematidae</taxon>
        <taxon>Steinernema</taxon>
    </lineage>
</organism>
<keyword evidence="4" id="KW-1185">Reference proteome</keyword>
<evidence type="ECO:0000256" key="1">
    <source>
        <dbReference type="SAM" id="MobiDB-lite"/>
    </source>
</evidence>
<feature type="region of interest" description="Disordered" evidence="1">
    <location>
        <begin position="368"/>
        <end position="402"/>
    </location>
</feature>
<evidence type="ECO:0000313" key="4">
    <source>
        <dbReference type="Proteomes" id="UP000298663"/>
    </source>
</evidence>
<gene>
    <name evidence="3" type="ORF">L596_008295</name>
</gene>
<sequence length="416" mass="48116">MRSLLRALLVLAFGIPATHQISMKETVEFFRGNESYHAFYTGITTDCEVFFYRTATFQVNPLQYPLAYYPIGTKTSRLCRGSNTNFQVIHDQPHRQIMMVDRANGGVITFNYDTHFRNHEGRFAIVPEWPPEKSSLRACKIPKNTIFHIHYNNNGIRQRVLRAAEDGKNKNWDSNIHYDSKSISKCERPLCEDNCDVMRLPERRFKHIRLIQEDKKFQFEAQNFFHVKVVFTDGQKIIARSTADPKSGMVIDLATRQQYHFPWPENTIAFAFFYLEIPHKENKNVKQKFEWSSDWEYIGTKIEPDYENVPIGPSTTTVPTDILEESDCVKGRNKKRCTYAGIGAGVATLVFLLELFVHQCFLREMDDDEDGPKLSLSGEDFVSEDDDDSPNEKAKFNNEPVQGTGLGCKQFFEEIK</sequence>
<dbReference type="EMBL" id="AZBU02000002">
    <property type="protein sequence ID" value="TKR93932.1"/>
    <property type="molecule type" value="Genomic_DNA"/>
</dbReference>
<proteinExistence type="predicted"/>
<reference evidence="3 4" key="1">
    <citation type="journal article" date="2015" name="Genome Biol.">
        <title>Comparative genomics of Steinernema reveals deeply conserved gene regulatory networks.</title>
        <authorList>
            <person name="Dillman A.R."/>
            <person name="Macchietto M."/>
            <person name="Porter C.F."/>
            <person name="Rogers A."/>
            <person name="Williams B."/>
            <person name="Antoshechkin I."/>
            <person name="Lee M.M."/>
            <person name="Goodwin Z."/>
            <person name="Lu X."/>
            <person name="Lewis E.E."/>
            <person name="Goodrich-Blair H."/>
            <person name="Stock S.P."/>
            <person name="Adams B.J."/>
            <person name="Sternberg P.W."/>
            <person name="Mortazavi A."/>
        </authorList>
    </citation>
    <scope>NUCLEOTIDE SEQUENCE [LARGE SCALE GENOMIC DNA]</scope>
    <source>
        <strain evidence="3 4">ALL</strain>
    </source>
</reference>
<accession>A0A4U5PC50</accession>
<dbReference type="AlphaFoldDB" id="A0A4U5PC50"/>
<protein>
    <recommendedName>
        <fullName evidence="5">DOMON domain-containing protein</fullName>
    </recommendedName>
</protein>
<name>A0A4U5PC50_STECR</name>
<feature type="chain" id="PRO_5020279388" description="DOMON domain-containing protein" evidence="2">
    <location>
        <begin position="21"/>
        <end position="416"/>
    </location>
</feature>
<evidence type="ECO:0000256" key="2">
    <source>
        <dbReference type="SAM" id="SignalP"/>
    </source>
</evidence>
<reference evidence="3 4" key="2">
    <citation type="journal article" date="2019" name="G3 (Bethesda)">
        <title>Hybrid Assembly of the Genome of the Entomopathogenic Nematode Steinernema carpocapsae Identifies the X-Chromosome.</title>
        <authorList>
            <person name="Serra L."/>
            <person name="Macchietto M."/>
            <person name="Macias-Munoz A."/>
            <person name="McGill C.J."/>
            <person name="Rodriguez I.M."/>
            <person name="Rodriguez B."/>
            <person name="Murad R."/>
            <person name="Mortazavi A."/>
        </authorList>
    </citation>
    <scope>NUCLEOTIDE SEQUENCE [LARGE SCALE GENOMIC DNA]</scope>
    <source>
        <strain evidence="3 4">ALL</strain>
    </source>
</reference>
<dbReference type="Proteomes" id="UP000298663">
    <property type="component" value="Unassembled WGS sequence"/>
</dbReference>
<comment type="caution">
    <text evidence="3">The sequence shown here is derived from an EMBL/GenBank/DDBJ whole genome shotgun (WGS) entry which is preliminary data.</text>
</comment>
<evidence type="ECO:0000313" key="3">
    <source>
        <dbReference type="EMBL" id="TKR93932.1"/>
    </source>
</evidence>
<keyword evidence="2" id="KW-0732">Signal</keyword>